<feature type="transmembrane region" description="Helical" evidence="7">
    <location>
        <begin position="98"/>
        <end position="117"/>
    </location>
</feature>
<feature type="compositionally biased region" description="Polar residues" evidence="6">
    <location>
        <begin position="9"/>
        <end position="24"/>
    </location>
</feature>
<dbReference type="Gene3D" id="1.20.1250.20">
    <property type="entry name" value="MFS general substrate transporter like domains"/>
    <property type="match status" value="2"/>
</dbReference>
<evidence type="ECO:0000256" key="6">
    <source>
        <dbReference type="SAM" id="MobiDB-lite"/>
    </source>
</evidence>
<comment type="caution">
    <text evidence="9">The sequence shown here is derived from an EMBL/GenBank/DDBJ whole genome shotgun (WGS) entry which is preliminary data.</text>
</comment>
<dbReference type="Proteomes" id="UP001314681">
    <property type="component" value="Unassembled WGS sequence"/>
</dbReference>
<proteinExistence type="predicted"/>
<feature type="transmembrane region" description="Helical" evidence="7">
    <location>
        <begin position="32"/>
        <end position="51"/>
    </location>
</feature>
<feature type="transmembrane region" description="Helical" evidence="7">
    <location>
        <begin position="366"/>
        <end position="388"/>
    </location>
</feature>
<evidence type="ECO:0000256" key="7">
    <source>
        <dbReference type="SAM" id="Phobius"/>
    </source>
</evidence>
<feature type="transmembrane region" description="Helical" evidence="7">
    <location>
        <begin position="303"/>
        <end position="322"/>
    </location>
</feature>
<keyword evidence="2" id="KW-0813">Transport</keyword>
<keyword evidence="5 7" id="KW-0472">Membrane</keyword>
<evidence type="ECO:0000256" key="4">
    <source>
        <dbReference type="ARBA" id="ARBA00022989"/>
    </source>
</evidence>
<comment type="subcellular location">
    <subcellularLocation>
        <location evidence="1">Cell membrane</location>
        <topology evidence="1">Multi-pass membrane protein</topology>
    </subcellularLocation>
</comment>
<evidence type="ECO:0000313" key="9">
    <source>
        <dbReference type="EMBL" id="MBU9726792.1"/>
    </source>
</evidence>
<accession>A0ABS6K8G3</accession>
<feature type="transmembrane region" description="Helical" evidence="7">
    <location>
        <begin position="192"/>
        <end position="209"/>
    </location>
</feature>
<keyword evidence="3 7" id="KW-0812">Transmembrane</keyword>
<feature type="transmembrane region" description="Helical" evidence="7">
    <location>
        <begin position="123"/>
        <end position="150"/>
    </location>
</feature>
<dbReference type="InterPro" id="IPR011701">
    <property type="entry name" value="MFS"/>
</dbReference>
<dbReference type="RefSeq" id="WP_238726879.1">
    <property type="nucleotide sequence ID" value="NZ_JAHQCX010000007.1"/>
</dbReference>
<evidence type="ECO:0000259" key="8">
    <source>
        <dbReference type="PROSITE" id="PS50850"/>
    </source>
</evidence>
<feature type="region of interest" description="Disordered" evidence="6">
    <location>
        <begin position="1"/>
        <end position="24"/>
    </location>
</feature>
<dbReference type="PROSITE" id="PS50850">
    <property type="entry name" value="MFS"/>
    <property type="match status" value="1"/>
</dbReference>
<dbReference type="PANTHER" id="PTHR43385">
    <property type="entry name" value="RIBOFLAVIN TRANSPORTER RIBJ"/>
    <property type="match status" value="1"/>
</dbReference>
<feature type="transmembrane region" description="Helical" evidence="7">
    <location>
        <begin position="157"/>
        <end position="180"/>
    </location>
</feature>
<dbReference type="SUPFAM" id="SSF103473">
    <property type="entry name" value="MFS general substrate transporter"/>
    <property type="match status" value="1"/>
</dbReference>
<name>A0ABS6K8G3_9FIRM</name>
<evidence type="ECO:0000256" key="5">
    <source>
        <dbReference type="ARBA" id="ARBA00023136"/>
    </source>
</evidence>
<dbReference type="InterPro" id="IPR036259">
    <property type="entry name" value="MFS_trans_sf"/>
</dbReference>
<keyword evidence="4 7" id="KW-1133">Transmembrane helix</keyword>
<gene>
    <name evidence="9" type="ORF">KTH90_12275</name>
</gene>
<dbReference type="Pfam" id="PF07690">
    <property type="entry name" value="MFS_1"/>
    <property type="match status" value="1"/>
</dbReference>
<feature type="transmembrane region" description="Helical" evidence="7">
    <location>
        <begin position="394"/>
        <end position="415"/>
    </location>
</feature>
<dbReference type="PANTHER" id="PTHR43385:SF1">
    <property type="entry name" value="RIBOFLAVIN TRANSPORTER RIBJ"/>
    <property type="match status" value="1"/>
</dbReference>
<feature type="transmembrane region" description="Helical" evidence="7">
    <location>
        <begin position="239"/>
        <end position="262"/>
    </location>
</feature>
<evidence type="ECO:0000256" key="2">
    <source>
        <dbReference type="ARBA" id="ARBA00022448"/>
    </source>
</evidence>
<evidence type="ECO:0000256" key="3">
    <source>
        <dbReference type="ARBA" id="ARBA00022692"/>
    </source>
</evidence>
<organism evidence="9 10">
    <name type="scientific">Diplocloster modestus</name>
    <dbReference type="NCBI Taxonomy" id="2850322"/>
    <lineage>
        <taxon>Bacteria</taxon>
        <taxon>Bacillati</taxon>
        <taxon>Bacillota</taxon>
        <taxon>Clostridia</taxon>
        <taxon>Lachnospirales</taxon>
        <taxon>Lachnospiraceae</taxon>
        <taxon>Diplocloster</taxon>
    </lineage>
</organism>
<feature type="transmembrane region" description="Helical" evidence="7">
    <location>
        <begin position="274"/>
        <end position="291"/>
    </location>
</feature>
<feature type="transmembrane region" description="Helical" evidence="7">
    <location>
        <begin position="334"/>
        <end position="354"/>
    </location>
</feature>
<evidence type="ECO:0000256" key="1">
    <source>
        <dbReference type="ARBA" id="ARBA00004651"/>
    </source>
</evidence>
<sequence>MDGKIMSKMKNSGIHNNRSYSGKSNAGRGEKYISLFYGGLLLLFTGVIYSWSIFVAPLELEFGWDRSQTSVVFVLSMAGYNMGSMISGVIICRYSHRITLSISAVLLLLGFLGASRLDSLMEIYVFYGVICGLGIGIAYNTVVSTVLTWFPDDTGTVSGLLLAGYGISSFLLGPVINWMLYEGAGWRDTFDIMGWMFCGLILGACVIIRKPPAAQWIAKDSEGEGKEISPGQMLRRQSFYLFFGWLICIGSIGLGVIGSGAVLPLDMGVNSAEAAWIAGVLSVGNAIGRLLYGRLCDRKGRSFGMGTAAVSAGIASLGLLSAQLLGNSVVLTGAYLFIGLAYGSLPVLITYFCTRQYGTRYRSINLGILNANGMVTSVLGSWGSGALYERTGSYTAAFCVMIGISILALVLWKMVNQELKKENRYGTDKDTVRWKKEDGVSGWNDI</sequence>
<reference evidence="9 10" key="1">
    <citation type="submission" date="2021-06" db="EMBL/GenBank/DDBJ databases">
        <title>Description of novel taxa of the family Lachnospiraceae.</title>
        <authorList>
            <person name="Chaplin A.V."/>
            <person name="Sokolova S.R."/>
            <person name="Pikina A.P."/>
            <person name="Korzhanova M."/>
            <person name="Belova V."/>
            <person name="Korostin D."/>
            <person name="Efimov B.A."/>
        </authorList>
    </citation>
    <scope>NUCLEOTIDE SEQUENCE [LARGE SCALE GENOMIC DNA]</scope>
    <source>
        <strain evidence="9 10">ASD4241</strain>
    </source>
</reference>
<dbReference type="InterPro" id="IPR020846">
    <property type="entry name" value="MFS_dom"/>
</dbReference>
<feature type="transmembrane region" description="Helical" evidence="7">
    <location>
        <begin position="71"/>
        <end position="91"/>
    </location>
</feature>
<protein>
    <submittedName>
        <fullName evidence="9">MFS transporter</fullName>
    </submittedName>
</protein>
<feature type="domain" description="Major facilitator superfamily (MFS) profile" evidence="8">
    <location>
        <begin position="31"/>
        <end position="420"/>
    </location>
</feature>
<evidence type="ECO:0000313" key="10">
    <source>
        <dbReference type="Proteomes" id="UP001314681"/>
    </source>
</evidence>
<dbReference type="InterPro" id="IPR052983">
    <property type="entry name" value="MFS_Riboflavin_Transporter"/>
</dbReference>
<dbReference type="EMBL" id="JAHQCX010000007">
    <property type="protein sequence ID" value="MBU9726792.1"/>
    <property type="molecule type" value="Genomic_DNA"/>
</dbReference>
<keyword evidence="10" id="KW-1185">Reference proteome</keyword>